<evidence type="ECO:0000256" key="1">
    <source>
        <dbReference type="SAM" id="MobiDB-lite"/>
    </source>
</evidence>
<feature type="region of interest" description="Disordered" evidence="1">
    <location>
        <begin position="133"/>
        <end position="185"/>
    </location>
</feature>
<feature type="compositionally biased region" description="Low complexity" evidence="1">
    <location>
        <begin position="49"/>
        <end position="66"/>
    </location>
</feature>
<evidence type="ECO:0000313" key="3">
    <source>
        <dbReference type="Proteomes" id="UP001465755"/>
    </source>
</evidence>
<proteinExistence type="predicted"/>
<gene>
    <name evidence="2" type="ORF">WJX73_003449</name>
</gene>
<sequence>MPTFWRPISSTVQPSAAAQAKAHQLSAAQPPHDTVPLLPAITTRIAAAPQKQAAAAAPQLPATPHASAQQALRSHEEMQQLMHQFQQQLQQQQQHLMMYGEVLKDQGDEEALQAGEPEAMQAQALSRPPGLQDHIALRQEPQGSGTLPLRVQGSAPLVADNEGSGSDEIPEIDSGVSSSTSDSGD</sequence>
<keyword evidence="3" id="KW-1185">Reference proteome</keyword>
<comment type="caution">
    <text evidence="2">The sequence shown here is derived from an EMBL/GenBank/DDBJ whole genome shotgun (WGS) entry which is preliminary data.</text>
</comment>
<name>A0AAW1PRK9_9CHLO</name>
<reference evidence="2 3" key="1">
    <citation type="journal article" date="2024" name="Nat. Commun.">
        <title>Phylogenomics reveals the evolutionary origins of lichenization in chlorophyte algae.</title>
        <authorList>
            <person name="Puginier C."/>
            <person name="Libourel C."/>
            <person name="Otte J."/>
            <person name="Skaloud P."/>
            <person name="Haon M."/>
            <person name="Grisel S."/>
            <person name="Petersen M."/>
            <person name="Berrin J.G."/>
            <person name="Delaux P.M."/>
            <person name="Dal Grande F."/>
            <person name="Keller J."/>
        </authorList>
    </citation>
    <scope>NUCLEOTIDE SEQUENCE [LARGE SCALE GENOMIC DNA]</scope>
    <source>
        <strain evidence="2 3">SAG 2036</strain>
    </source>
</reference>
<evidence type="ECO:0000313" key="2">
    <source>
        <dbReference type="EMBL" id="KAK9812076.1"/>
    </source>
</evidence>
<dbReference type="Proteomes" id="UP001465755">
    <property type="component" value="Unassembled WGS sequence"/>
</dbReference>
<protein>
    <submittedName>
        <fullName evidence="2">Uncharacterized protein</fullName>
    </submittedName>
</protein>
<feature type="region of interest" description="Disordered" evidence="1">
    <location>
        <begin position="49"/>
        <end position="74"/>
    </location>
</feature>
<dbReference type="EMBL" id="JALJOQ010000009">
    <property type="protein sequence ID" value="KAK9812076.1"/>
    <property type="molecule type" value="Genomic_DNA"/>
</dbReference>
<dbReference type="AlphaFoldDB" id="A0AAW1PRK9"/>
<feature type="compositionally biased region" description="Low complexity" evidence="1">
    <location>
        <begin position="173"/>
        <end position="185"/>
    </location>
</feature>
<organism evidence="2 3">
    <name type="scientific">Symbiochloris irregularis</name>
    <dbReference type="NCBI Taxonomy" id="706552"/>
    <lineage>
        <taxon>Eukaryota</taxon>
        <taxon>Viridiplantae</taxon>
        <taxon>Chlorophyta</taxon>
        <taxon>core chlorophytes</taxon>
        <taxon>Trebouxiophyceae</taxon>
        <taxon>Trebouxiales</taxon>
        <taxon>Trebouxiaceae</taxon>
        <taxon>Symbiochloris</taxon>
    </lineage>
</organism>
<accession>A0AAW1PRK9</accession>